<dbReference type="AlphaFoldDB" id="A0A0A8L1E8"/>
<dbReference type="NCBIfam" id="TIGR04336">
    <property type="entry name" value="AmmeMemoSam_B"/>
    <property type="match status" value="1"/>
</dbReference>
<evidence type="ECO:0000256" key="1">
    <source>
        <dbReference type="ARBA" id="ARBA00006315"/>
    </source>
</evidence>
<dbReference type="Gene3D" id="3.40.830.10">
    <property type="entry name" value="LigB-like"/>
    <property type="match status" value="1"/>
</dbReference>
<dbReference type="EMBL" id="CCBQ010000004">
    <property type="protein sequence ID" value="CDO92034.1"/>
    <property type="molecule type" value="Genomic_DNA"/>
</dbReference>
<proteinExistence type="inferred from homology"/>
<reference evidence="2 3" key="1">
    <citation type="submission" date="2014-03" db="EMBL/GenBank/DDBJ databases">
        <title>The genome of Kluyveromyces dobzhanskii.</title>
        <authorList>
            <person name="Nystedt B."/>
            <person name="Astrom S."/>
        </authorList>
    </citation>
    <scope>NUCLEOTIDE SEQUENCE [LARGE SCALE GENOMIC DNA]</scope>
    <source>
        <strain evidence="2 3">CBS 2104</strain>
    </source>
</reference>
<dbReference type="OrthoDB" id="417112at2759"/>
<dbReference type="PANTHER" id="PTHR11060">
    <property type="entry name" value="PROTEIN MEMO1"/>
    <property type="match status" value="1"/>
</dbReference>
<dbReference type="Proteomes" id="UP000031516">
    <property type="component" value="Unassembled WGS sequence"/>
</dbReference>
<organism evidence="2 3">
    <name type="scientific">Kluyveromyces dobzhanskii CBS 2104</name>
    <dbReference type="NCBI Taxonomy" id="1427455"/>
    <lineage>
        <taxon>Eukaryota</taxon>
        <taxon>Fungi</taxon>
        <taxon>Dikarya</taxon>
        <taxon>Ascomycota</taxon>
        <taxon>Saccharomycotina</taxon>
        <taxon>Saccharomycetes</taxon>
        <taxon>Saccharomycetales</taxon>
        <taxon>Saccharomycetaceae</taxon>
        <taxon>Kluyveromyces</taxon>
    </lineage>
</organism>
<comment type="caution">
    <text evidence="2">The sequence shown here is derived from an EMBL/GenBank/DDBJ whole genome shotgun (WGS) entry which is preliminary data.</text>
</comment>
<keyword evidence="3" id="KW-1185">Reference proteome</keyword>
<evidence type="ECO:0000313" key="3">
    <source>
        <dbReference type="Proteomes" id="UP000031516"/>
    </source>
</evidence>
<evidence type="ECO:0000313" key="2">
    <source>
        <dbReference type="EMBL" id="CDO92034.1"/>
    </source>
</evidence>
<dbReference type="Pfam" id="PF01875">
    <property type="entry name" value="Memo"/>
    <property type="match status" value="1"/>
</dbReference>
<dbReference type="HAMAP" id="MF_00055">
    <property type="entry name" value="MEMO1"/>
    <property type="match status" value="1"/>
</dbReference>
<sequence>MSSIRPATHAGSWYSSSPTLITTLQQLLSKGQVVSGTKHLISPHAGYKYCGDTMALGYSKLDFANVKRCIIMGPSHHFYFKNKMQVTSFDEISTPFGSFRVDADLRNELLGSGNVTPMSREVDMDEHSLEMQFPMLWAAAKLRGADPTEIKILPLLVSHNSTKVDFELGKLLQKYVNDPETILILSSDFCHWGRRFGYMGYVIDSSDIDDSLENDSEIESLTQRSFSHKSSHNVPIHSSIEILDRYAMNILTKDSKGKYYDWKRYINVTGNTICGERPIGVFLCAMALADTPCRFEWAHYSQSSQCFDLEDSSVSYASGYC</sequence>
<dbReference type="PANTHER" id="PTHR11060:SF0">
    <property type="entry name" value="PROTEIN MEMO1"/>
    <property type="match status" value="1"/>
</dbReference>
<gene>
    <name evidence="2" type="ORF">KLDO_g362</name>
</gene>
<name>A0A0A8L1E8_9SACH</name>
<protein>
    <submittedName>
        <fullName evidence="2">WGS project CCBQ000000000 data, contig 00107</fullName>
    </submittedName>
</protein>
<comment type="similarity">
    <text evidence="1">Belongs to the MEMO1 family.</text>
</comment>
<dbReference type="CDD" id="cd07361">
    <property type="entry name" value="MEMO_like"/>
    <property type="match status" value="1"/>
</dbReference>
<dbReference type="InterPro" id="IPR002737">
    <property type="entry name" value="MEMO1_fam"/>
</dbReference>
<accession>A0A0A8L1E8</accession>